<feature type="compositionally biased region" description="Acidic residues" evidence="6">
    <location>
        <begin position="161"/>
        <end position="172"/>
    </location>
</feature>
<reference evidence="7 8" key="1">
    <citation type="submission" date="2020-04" db="EMBL/GenBank/DDBJ databases">
        <authorList>
            <person name="Wallbank WR R."/>
            <person name="Pardo Diaz C."/>
            <person name="Kozak K."/>
            <person name="Martin S."/>
            <person name="Jiggins C."/>
            <person name="Moest M."/>
            <person name="Warren A I."/>
            <person name="Byers J.R.P. K."/>
            <person name="Montejo-Kovacevich G."/>
            <person name="Yen C E."/>
        </authorList>
    </citation>
    <scope>NUCLEOTIDE SEQUENCE [LARGE SCALE GENOMIC DNA]</scope>
</reference>
<evidence type="ECO:0000256" key="2">
    <source>
        <dbReference type="ARBA" id="ARBA00016400"/>
    </source>
</evidence>
<evidence type="ECO:0000256" key="5">
    <source>
        <dbReference type="ARBA" id="ARBA00023204"/>
    </source>
</evidence>
<evidence type="ECO:0000256" key="6">
    <source>
        <dbReference type="SAM" id="MobiDB-lite"/>
    </source>
</evidence>
<dbReference type="Gene3D" id="1.10.20.10">
    <property type="entry name" value="Histone, subunit A"/>
    <property type="match status" value="1"/>
</dbReference>
<dbReference type="SUPFAM" id="SSF47113">
    <property type="entry name" value="Histone-fold"/>
    <property type="match status" value="1"/>
</dbReference>
<dbReference type="Pfam" id="PF15630">
    <property type="entry name" value="CENP-S"/>
    <property type="match status" value="1"/>
</dbReference>
<dbReference type="PANTHER" id="PTHR22980">
    <property type="entry name" value="CORTISTATIN"/>
    <property type="match status" value="1"/>
</dbReference>
<dbReference type="GO" id="GO:0031297">
    <property type="term" value="P:replication fork processing"/>
    <property type="evidence" value="ECO:0007669"/>
    <property type="project" value="TreeGrafter"/>
</dbReference>
<feature type="region of interest" description="Disordered" evidence="6">
    <location>
        <begin position="112"/>
        <end position="133"/>
    </location>
</feature>
<keyword evidence="5" id="KW-0234">DNA repair</keyword>
<evidence type="ECO:0000313" key="8">
    <source>
        <dbReference type="Proteomes" id="UP000494256"/>
    </source>
</evidence>
<dbReference type="Proteomes" id="UP000494256">
    <property type="component" value="Unassembled WGS sequence"/>
</dbReference>
<comment type="caution">
    <text evidence="7">The sequence shown here is derived from an EMBL/GenBank/DDBJ whole genome shotgun (WGS) entry which is preliminary data.</text>
</comment>
<dbReference type="CDD" id="cd22919">
    <property type="entry name" value="HFD_CENP-S"/>
    <property type="match status" value="1"/>
</dbReference>
<organism evidence="7 8">
    <name type="scientific">Arctia plantaginis</name>
    <name type="common">Wood tiger moth</name>
    <name type="synonym">Phalaena plantaginis</name>
    <dbReference type="NCBI Taxonomy" id="874455"/>
    <lineage>
        <taxon>Eukaryota</taxon>
        <taxon>Metazoa</taxon>
        <taxon>Ecdysozoa</taxon>
        <taxon>Arthropoda</taxon>
        <taxon>Hexapoda</taxon>
        <taxon>Insecta</taxon>
        <taxon>Pterygota</taxon>
        <taxon>Neoptera</taxon>
        <taxon>Endopterygota</taxon>
        <taxon>Lepidoptera</taxon>
        <taxon>Glossata</taxon>
        <taxon>Ditrysia</taxon>
        <taxon>Noctuoidea</taxon>
        <taxon>Erebidae</taxon>
        <taxon>Arctiinae</taxon>
        <taxon>Arctia</taxon>
    </lineage>
</organism>
<comment type="similarity">
    <text evidence="1">Belongs to the TAF9 family. CENP-S/MHF1 subfamily.</text>
</comment>
<sequence>MTSFEQLSSTQKIRAALHRHVRAISKETCHFLGLEISKPAMEIIAELVYKKLSVYGVDLEAFAKHGKRSTINTEDVKLLVRRCPSLKTHLNAIAPTVSVTKEKKRKTITAAVRQPETPTPKAKEAEIQTSNQKESELLISKQIDSGAHTATVKQDVQKEDESMDDLIDLTFD</sequence>
<dbReference type="GO" id="GO:0006281">
    <property type="term" value="P:DNA repair"/>
    <property type="evidence" value="ECO:0007669"/>
    <property type="project" value="UniProtKB-KW"/>
</dbReference>
<evidence type="ECO:0000313" key="7">
    <source>
        <dbReference type="EMBL" id="CAB3236649.1"/>
    </source>
</evidence>
<proteinExistence type="inferred from homology"/>
<dbReference type="PANTHER" id="PTHR22980:SF0">
    <property type="entry name" value="CENTROMERE PROTEIN S"/>
    <property type="match status" value="1"/>
</dbReference>
<evidence type="ECO:0000256" key="1">
    <source>
        <dbReference type="ARBA" id="ARBA00006612"/>
    </source>
</evidence>
<feature type="region of interest" description="Disordered" evidence="6">
    <location>
        <begin position="148"/>
        <end position="172"/>
    </location>
</feature>
<dbReference type="OrthoDB" id="7433226at2759"/>
<dbReference type="InterPro" id="IPR009072">
    <property type="entry name" value="Histone-fold"/>
</dbReference>
<protein>
    <recommendedName>
        <fullName evidence="2">Centromere protein S</fullName>
    </recommendedName>
</protein>
<evidence type="ECO:0000256" key="3">
    <source>
        <dbReference type="ARBA" id="ARBA00022763"/>
    </source>
</evidence>
<dbReference type="InterPro" id="IPR029003">
    <property type="entry name" value="CENP-S/Mhf1"/>
</dbReference>
<dbReference type="GO" id="GO:0003682">
    <property type="term" value="F:chromatin binding"/>
    <property type="evidence" value="ECO:0007669"/>
    <property type="project" value="TreeGrafter"/>
</dbReference>
<dbReference type="GO" id="GO:0000712">
    <property type="term" value="P:resolution of meiotic recombination intermediates"/>
    <property type="evidence" value="ECO:0007669"/>
    <property type="project" value="TreeGrafter"/>
</dbReference>
<accession>A0A8S0ZSU8</accession>
<dbReference type="GO" id="GO:0003677">
    <property type="term" value="F:DNA binding"/>
    <property type="evidence" value="ECO:0007669"/>
    <property type="project" value="UniProtKB-KW"/>
</dbReference>
<keyword evidence="4" id="KW-0238">DNA-binding</keyword>
<dbReference type="GO" id="GO:0071821">
    <property type="term" value="C:FANCM-MHF complex"/>
    <property type="evidence" value="ECO:0007669"/>
    <property type="project" value="InterPro"/>
</dbReference>
<keyword evidence="3" id="KW-0227">DNA damage</keyword>
<dbReference type="AlphaFoldDB" id="A0A8S0ZSU8"/>
<gene>
    <name evidence="7" type="ORF">APLA_LOCUS7487</name>
</gene>
<evidence type="ECO:0000256" key="4">
    <source>
        <dbReference type="ARBA" id="ARBA00023125"/>
    </source>
</evidence>
<dbReference type="EMBL" id="CADEBD010000302">
    <property type="protein sequence ID" value="CAB3236649.1"/>
    <property type="molecule type" value="Genomic_DNA"/>
</dbReference>
<dbReference type="GO" id="GO:0046982">
    <property type="term" value="F:protein heterodimerization activity"/>
    <property type="evidence" value="ECO:0007669"/>
    <property type="project" value="InterPro"/>
</dbReference>
<name>A0A8S0ZSU8_ARCPL</name>